<comment type="caution">
    <text evidence="1">The sequence shown here is derived from an EMBL/GenBank/DDBJ whole genome shotgun (WGS) entry which is preliminary data.</text>
</comment>
<accession>A0AB73BXQ1</accession>
<dbReference type="Proteomes" id="UP000027473">
    <property type="component" value="Unassembled WGS sequence"/>
</dbReference>
<reference evidence="1 2" key="1">
    <citation type="submission" date="2014-01" db="EMBL/GenBank/DDBJ databases">
        <title>Comparative genomics of Fusobacterium necrophorum wild isolates.</title>
        <authorList>
            <person name="Kittichotirat W."/>
            <person name="Bumgarner R.E."/>
            <person name="Lawrence P."/>
        </authorList>
    </citation>
    <scope>NUCLEOTIDE SEQUENCE [LARGE SCALE GENOMIC DNA]</scope>
    <source>
        <strain evidence="1 2">BL</strain>
    </source>
</reference>
<sequence>MDIKSSRAKELIRVLVKNGSLESIGGNKDRRYKLKK</sequence>
<evidence type="ECO:0000313" key="2">
    <source>
        <dbReference type="Proteomes" id="UP000027473"/>
    </source>
</evidence>
<proteinExistence type="predicted"/>
<gene>
    <name evidence="1" type="ORF">FUSO3_03005</name>
</gene>
<dbReference type="AlphaFoldDB" id="A0AB73BXQ1"/>
<dbReference type="InterPro" id="IPR036388">
    <property type="entry name" value="WH-like_DNA-bd_sf"/>
</dbReference>
<evidence type="ECO:0000313" key="1">
    <source>
        <dbReference type="EMBL" id="KDE64345.1"/>
    </source>
</evidence>
<dbReference type="Gene3D" id="1.10.10.10">
    <property type="entry name" value="Winged helix-like DNA-binding domain superfamily/Winged helix DNA-binding domain"/>
    <property type="match status" value="1"/>
</dbReference>
<dbReference type="EMBL" id="JAAC01000042">
    <property type="protein sequence ID" value="KDE64345.1"/>
    <property type="molecule type" value="Genomic_DNA"/>
</dbReference>
<organism evidence="1 2">
    <name type="scientific">Fusobacterium necrophorum BL</name>
    <dbReference type="NCBI Taxonomy" id="1441732"/>
    <lineage>
        <taxon>Bacteria</taxon>
        <taxon>Fusobacteriati</taxon>
        <taxon>Fusobacteriota</taxon>
        <taxon>Fusobacteriia</taxon>
        <taxon>Fusobacteriales</taxon>
        <taxon>Fusobacteriaceae</taxon>
        <taxon>Fusobacterium</taxon>
    </lineage>
</organism>
<protein>
    <submittedName>
        <fullName evidence="1">Uncharacterized protein</fullName>
    </submittedName>
</protein>
<name>A0AB73BXQ1_9FUSO</name>